<name>A0A645G7K5_9ZZZZ</name>
<reference evidence="1" key="1">
    <citation type="submission" date="2019-08" db="EMBL/GenBank/DDBJ databases">
        <authorList>
            <person name="Kucharzyk K."/>
            <person name="Murdoch R.W."/>
            <person name="Higgins S."/>
            <person name="Loffler F."/>
        </authorList>
    </citation>
    <scope>NUCLEOTIDE SEQUENCE</scope>
</reference>
<sequence length="163" mass="19477">MISTVYDYSVIHEPQIFQTVDDSAYCIVNPFYACTICSKCSLMDVEVPTIVFPTPIHLNSFFNKLYSTLMYIVVVLWKGDFVHIFIEQFLWCSIREVRFLEMDTKKEWTSHGRISILLQPFYRFGNYNLCLCQWKWNLCCARVFKQILKTMFTFRSFSFPYIL</sequence>
<comment type="caution">
    <text evidence="1">The sequence shown here is derived from an EMBL/GenBank/DDBJ whole genome shotgun (WGS) entry which is preliminary data.</text>
</comment>
<organism evidence="1">
    <name type="scientific">bioreactor metagenome</name>
    <dbReference type="NCBI Taxonomy" id="1076179"/>
    <lineage>
        <taxon>unclassified sequences</taxon>
        <taxon>metagenomes</taxon>
        <taxon>ecological metagenomes</taxon>
    </lineage>
</organism>
<proteinExistence type="predicted"/>
<accession>A0A645G7K5</accession>
<gene>
    <name evidence="1" type="ORF">SDC9_167288</name>
</gene>
<dbReference type="AlphaFoldDB" id="A0A645G7K5"/>
<dbReference type="EMBL" id="VSSQ01067544">
    <property type="protein sequence ID" value="MPN19913.1"/>
    <property type="molecule type" value="Genomic_DNA"/>
</dbReference>
<protein>
    <submittedName>
        <fullName evidence="1">Uncharacterized protein</fullName>
    </submittedName>
</protein>
<evidence type="ECO:0000313" key="1">
    <source>
        <dbReference type="EMBL" id="MPN19913.1"/>
    </source>
</evidence>